<gene>
    <name evidence="1" type="ORF">DFA_11582</name>
</gene>
<proteinExistence type="predicted"/>
<dbReference type="KEGG" id="dfa:DFA_11582"/>
<evidence type="ECO:0000313" key="1">
    <source>
        <dbReference type="EMBL" id="EGG13821.1"/>
    </source>
</evidence>
<sequence>MNYFERKLDQPLQESISSGRIFAVVRWKKRLQDVSEDTREVDETNFHSHNFTLEVMALRTDLSSALSYQKINDNSRVCYSSVNKYSMMVKLEKFLVHTLLVLSVTHAFFDDIRDIHNQISSFSSQDNGNKTSPLNDDKIAPITPTLKLPSFLCLTSDKENVQNLRAIVEQSPLNVVVRTESQKKENGRKVLLEMYWPDIRVDLFVIF</sequence>
<dbReference type="GeneID" id="14865842"/>
<accession>F4QDM4</accession>
<dbReference type="AlphaFoldDB" id="F4QDM4"/>
<dbReference type="Proteomes" id="UP000007797">
    <property type="component" value="Unassembled WGS sequence"/>
</dbReference>
<protein>
    <submittedName>
        <fullName evidence="1">Uncharacterized protein</fullName>
    </submittedName>
</protein>
<name>F4QDM4_CACFS</name>
<reference evidence="2" key="1">
    <citation type="journal article" date="2011" name="Genome Res.">
        <title>Phylogeny-wide analysis of social amoeba genomes highlights ancient origins for complex intercellular communication.</title>
        <authorList>
            <person name="Heidel A.J."/>
            <person name="Lawal H.M."/>
            <person name="Felder M."/>
            <person name="Schilde C."/>
            <person name="Helps N.R."/>
            <person name="Tunggal B."/>
            <person name="Rivero F."/>
            <person name="John U."/>
            <person name="Schleicher M."/>
            <person name="Eichinger L."/>
            <person name="Platzer M."/>
            <person name="Noegel A.A."/>
            <person name="Schaap P."/>
            <person name="Gloeckner G."/>
        </authorList>
    </citation>
    <scope>NUCLEOTIDE SEQUENCE [LARGE SCALE GENOMIC DNA]</scope>
    <source>
        <strain evidence="2">SH3</strain>
    </source>
</reference>
<keyword evidence="2" id="KW-1185">Reference proteome</keyword>
<organism evidence="1 2">
    <name type="scientific">Cavenderia fasciculata</name>
    <name type="common">Slime mold</name>
    <name type="synonym">Dictyostelium fasciculatum</name>
    <dbReference type="NCBI Taxonomy" id="261658"/>
    <lineage>
        <taxon>Eukaryota</taxon>
        <taxon>Amoebozoa</taxon>
        <taxon>Evosea</taxon>
        <taxon>Eumycetozoa</taxon>
        <taxon>Dictyostelia</taxon>
        <taxon>Acytosteliales</taxon>
        <taxon>Cavenderiaceae</taxon>
        <taxon>Cavenderia</taxon>
    </lineage>
</organism>
<dbReference type="EMBL" id="GL883029">
    <property type="protein sequence ID" value="EGG13821.1"/>
    <property type="molecule type" value="Genomic_DNA"/>
</dbReference>
<evidence type="ECO:0000313" key="2">
    <source>
        <dbReference type="Proteomes" id="UP000007797"/>
    </source>
</evidence>
<dbReference type="RefSeq" id="XP_004350529.1">
    <property type="nucleotide sequence ID" value="XM_004350478.1"/>
</dbReference>